<evidence type="ECO:0000313" key="3">
    <source>
        <dbReference type="Proteomes" id="UP000799118"/>
    </source>
</evidence>
<protein>
    <submittedName>
        <fullName evidence="2">Uncharacterized protein</fullName>
    </submittedName>
</protein>
<evidence type="ECO:0000313" key="2">
    <source>
        <dbReference type="EMBL" id="KAE9391233.1"/>
    </source>
</evidence>
<keyword evidence="1" id="KW-1133">Transmembrane helix</keyword>
<dbReference type="EMBL" id="ML769632">
    <property type="protein sequence ID" value="KAE9391233.1"/>
    <property type="molecule type" value="Genomic_DNA"/>
</dbReference>
<feature type="transmembrane region" description="Helical" evidence="1">
    <location>
        <begin position="143"/>
        <end position="168"/>
    </location>
</feature>
<proteinExistence type="predicted"/>
<accession>A0A6A4H0K5</accession>
<keyword evidence="3" id="KW-1185">Reference proteome</keyword>
<organism evidence="2 3">
    <name type="scientific">Gymnopus androsaceus JB14</name>
    <dbReference type="NCBI Taxonomy" id="1447944"/>
    <lineage>
        <taxon>Eukaryota</taxon>
        <taxon>Fungi</taxon>
        <taxon>Dikarya</taxon>
        <taxon>Basidiomycota</taxon>
        <taxon>Agaricomycotina</taxon>
        <taxon>Agaricomycetes</taxon>
        <taxon>Agaricomycetidae</taxon>
        <taxon>Agaricales</taxon>
        <taxon>Marasmiineae</taxon>
        <taxon>Omphalotaceae</taxon>
        <taxon>Gymnopus</taxon>
    </lineage>
</organism>
<dbReference type="AlphaFoldDB" id="A0A6A4H0K5"/>
<keyword evidence="1" id="KW-0812">Transmembrane</keyword>
<dbReference type="Proteomes" id="UP000799118">
    <property type="component" value="Unassembled WGS sequence"/>
</dbReference>
<feature type="transmembrane region" description="Helical" evidence="1">
    <location>
        <begin position="98"/>
        <end position="122"/>
    </location>
</feature>
<evidence type="ECO:0000256" key="1">
    <source>
        <dbReference type="SAM" id="Phobius"/>
    </source>
</evidence>
<gene>
    <name evidence="2" type="ORF">BT96DRAFT_317825</name>
</gene>
<name>A0A6A4H0K5_9AGAR</name>
<feature type="transmembrane region" description="Helical" evidence="1">
    <location>
        <begin position="180"/>
        <end position="203"/>
    </location>
</feature>
<sequence length="219" mass="24892">MKEVYSADPPSFTPVKWSQRLLQFIGGLSTICSLFILAWPYRANWTWPYRGDIDETTFFTCLRLLGPFGTLLFCFSILPNLSTAALKTFLIGPPMTWIFYLQLMNCFLSSELGLRIPLYAFVNMQGQHAVEDSSHVIAIIGTVAAYTMFLFVNIVLRPTIIFFAWYIASHDYWSVRNLKFWGVVKLCGLSIWGSLVKLGAMLFNLIRGPPRPAESDLPL</sequence>
<feature type="transmembrane region" description="Helical" evidence="1">
    <location>
        <begin position="20"/>
        <end position="39"/>
    </location>
</feature>
<reference evidence="2" key="1">
    <citation type="journal article" date="2019" name="Environ. Microbiol.">
        <title>Fungal ecological strategies reflected in gene transcription - a case study of two litter decomposers.</title>
        <authorList>
            <person name="Barbi F."/>
            <person name="Kohler A."/>
            <person name="Barry K."/>
            <person name="Baskaran P."/>
            <person name="Daum C."/>
            <person name="Fauchery L."/>
            <person name="Ihrmark K."/>
            <person name="Kuo A."/>
            <person name="LaButti K."/>
            <person name="Lipzen A."/>
            <person name="Morin E."/>
            <person name="Grigoriev I.V."/>
            <person name="Henrissat B."/>
            <person name="Lindahl B."/>
            <person name="Martin F."/>
        </authorList>
    </citation>
    <scope>NUCLEOTIDE SEQUENCE</scope>
    <source>
        <strain evidence="2">JB14</strain>
    </source>
</reference>
<keyword evidence="1" id="KW-0472">Membrane</keyword>